<evidence type="ECO:0000313" key="7">
    <source>
        <dbReference type="EMBL" id="WKN37718.1"/>
    </source>
</evidence>
<dbReference type="Pfam" id="PF17963">
    <property type="entry name" value="Big_9"/>
    <property type="match status" value="1"/>
</dbReference>
<dbReference type="Gene3D" id="2.60.40.10">
    <property type="entry name" value="Immunoglobulins"/>
    <property type="match status" value="3"/>
</dbReference>
<dbReference type="InterPro" id="IPR053879">
    <property type="entry name" value="HYDIN_VesB_CFA65-like_Ig"/>
</dbReference>
<keyword evidence="4" id="KW-0969">Cilium</keyword>
<reference evidence="7" key="1">
    <citation type="journal article" date="2023" name="Comput. Struct. Biotechnol. J.">
        <title>Discovery of a novel marine Bacteroidetes with a rich repertoire of carbohydrate-active enzymes.</title>
        <authorList>
            <person name="Chen B."/>
            <person name="Liu G."/>
            <person name="Chen Q."/>
            <person name="Wang H."/>
            <person name="Liu L."/>
            <person name="Tang K."/>
        </authorList>
    </citation>
    <scope>NUCLEOTIDE SEQUENCE</scope>
    <source>
        <strain evidence="7">TK19036</strain>
    </source>
</reference>
<dbReference type="InterPro" id="IPR026341">
    <property type="entry name" value="T9SS_type_B"/>
</dbReference>
<evidence type="ECO:0000256" key="2">
    <source>
        <dbReference type="ARBA" id="ARBA00004496"/>
    </source>
</evidence>
<evidence type="ECO:0000256" key="4">
    <source>
        <dbReference type="ARBA" id="ARBA00023069"/>
    </source>
</evidence>
<dbReference type="PROSITE" id="PS50194">
    <property type="entry name" value="FILAMIN_REPEAT"/>
    <property type="match status" value="1"/>
</dbReference>
<feature type="domain" description="HYDIN/VesB/CFA65-like Ig-like" evidence="6">
    <location>
        <begin position="313"/>
        <end position="399"/>
    </location>
</feature>
<protein>
    <submittedName>
        <fullName evidence="7">Choice-of-anchor D domain-containing protein</fullName>
    </submittedName>
</protein>
<sequence length="731" mass="79683">MTNCVFATENGAVPTEYCNTSVSSYVALADSLEEVTVIGKGNKTISNGDIKPEDKDGTYYGVHDVEDTLVTKIFYLKYSNNFDPSKKLIINGDIQSDQDLFVITKQPTSRVISPGDSVAFEVTLNPAAQVKLTPDSSTVAYITIPNNLDIDGFFLFAVSAKITGVVDLSVTGNDSTIQNMDFIPSLKDSTIYEDSVDVNNETATKTYWIVNEGNVDLTLGTINSDNPFFTITQPLLSTVPKGDSVSFSVTFDPDSAGTSMAIITIPNNSFDDNEDNKSPYFFAVQGVGKDNPWIVVKGNRQPIENGDATPAESDNTDFGRVNASQGSVSHTFWICNLGTMDLVLTDDISITNEVFTIELPSVMTVPAQDSVSFTVTFDPTALGDTTAIITIPNNDEDENPYAFTLLGTGTEFIEATVKGNEQIIASGDTLATSANHTDFEPIFTDIGPKTQTRTFWIISTGEDSLYITGPLVSSDSAFAVTQPAITKLAPGDSVSFTVTFFPDSAGNYSATIFIPTDDVERDPYTFIVGGEAAEYVEEIHGMPVAINDTFNIPMEVMLEGNVLTDDGIDTLSFNDPNQVFLQENVIRGTLTLQEDGSFIYIPFDDLWGEDRFTYRLCDVDGDCSEAVVIIQVEGAGIITYDAFSPDGDGVNDAWEIDNIANYVNNRVAIFNRWGNVVWQATNYNNQDVRWAGSSNTGLKIGQDLPDGTYFYTIEADDLKKEQGYVVISRQR</sequence>
<dbReference type="InterPro" id="IPR017868">
    <property type="entry name" value="Filamin/ABP280_repeat-like"/>
</dbReference>
<dbReference type="Pfam" id="PF22544">
    <property type="entry name" value="HYDIN_VesB_CFA65-like_Ig"/>
    <property type="match status" value="1"/>
</dbReference>
<dbReference type="NCBIfam" id="TIGR04131">
    <property type="entry name" value="Bac_Flav_CTERM"/>
    <property type="match status" value="1"/>
</dbReference>
<keyword evidence="3" id="KW-0963">Cytoplasm</keyword>
<evidence type="ECO:0000256" key="3">
    <source>
        <dbReference type="ARBA" id="ARBA00022490"/>
    </source>
</evidence>
<comment type="subcellular location">
    <subcellularLocation>
        <location evidence="1">Cell projection</location>
        <location evidence="1">Cilium</location>
    </subcellularLocation>
    <subcellularLocation>
        <location evidence="2">Cytoplasm</location>
    </subcellularLocation>
</comment>
<dbReference type="NCBIfam" id="NF012200">
    <property type="entry name" value="choice_anch_D"/>
    <property type="match status" value="3"/>
</dbReference>
<reference evidence="7" key="2">
    <citation type="journal article" date="2024" name="Antonie Van Leeuwenhoek">
        <title>Roseihalotalea indica gen. nov., sp. nov., a halophilic Bacteroidetes from mesopelagic Southwest Indian Ocean with higher carbohydrate metabolic potential.</title>
        <authorList>
            <person name="Chen B."/>
            <person name="Zhang M."/>
            <person name="Lin D."/>
            <person name="Ye J."/>
            <person name="Tang K."/>
        </authorList>
    </citation>
    <scope>NUCLEOTIDE SEQUENCE</scope>
    <source>
        <strain evidence="7">TK19036</strain>
    </source>
</reference>
<evidence type="ECO:0000256" key="1">
    <source>
        <dbReference type="ARBA" id="ARBA00004138"/>
    </source>
</evidence>
<proteinExistence type="predicted"/>
<evidence type="ECO:0000256" key="5">
    <source>
        <dbReference type="ARBA" id="ARBA00023273"/>
    </source>
</evidence>
<dbReference type="AlphaFoldDB" id="A0AA49JE78"/>
<accession>A0AA49JE78</accession>
<dbReference type="InterPro" id="IPR013783">
    <property type="entry name" value="Ig-like_fold"/>
</dbReference>
<gene>
    <name evidence="7" type="ORF">K4G66_03220</name>
</gene>
<dbReference type="EMBL" id="CP120682">
    <property type="protein sequence ID" value="WKN37718.1"/>
    <property type="molecule type" value="Genomic_DNA"/>
</dbReference>
<evidence type="ECO:0000259" key="6">
    <source>
        <dbReference type="Pfam" id="PF22544"/>
    </source>
</evidence>
<dbReference type="GO" id="GO:0005737">
    <property type="term" value="C:cytoplasm"/>
    <property type="evidence" value="ECO:0007669"/>
    <property type="project" value="UniProtKB-SubCell"/>
</dbReference>
<keyword evidence="5" id="KW-0966">Cell projection</keyword>
<organism evidence="7">
    <name type="scientific">Roseihalotalea indica</name>
    <dbReference type="NCBI Taxonomy" id="2867963"/>
    <lineage>
        <taxon>Bacteria</taxon>
        <taxon>Pseudomonadati</taxon>
        <taxon>Bacteroidota</taxon>
        <taxon>Cytophagia</taxon>
        <taxon>Cytophagales</taxon>
        <taxon>Catalimonadaceae</taxon>
        <taxon>Roseihalotalea</taxon>
    </lineage>
</organism>
<dbReference type="Pfam" id="PF13585">
    <property type="entry name" value="CHU_C"/>
    <property type="match status" value="1"/>
</dbReference>
<name>A0AA49JE78_9BACT</name>